<feature type="compositionally biased region" description="Low complexity" evidence="7">
    <location>
        <begin position="693"/>
        <end position="707"/>
    </location>
</feature>
<dbReference type="PROSITE" id="PS00036">
    <property type="entry name" value="BZIP_BASIC"/>
    <property type="match status" value="1"/>
</dbReference>
<keyword evidence="9" id="KW-1185">Reference proteome</keyword>
<feature type="domain" description="BZIP" evidence="8">
    <location>
        <begin position="789"/>
        <end position="833"/>
    </location>
</feature>
<dbReference type="SMART" id="SM00338">
    <property type="entry name" value="BRLZ"/>
    <property type="match status" value="1"/>
</dbReference>
<dbReference type="CDD" id="cd14698">
    <property type="entry name" value="bZIP_CNC"/>
    <property type="match status" value="1"/>
</dbReference>
<dbReference type="SUPFAM" id="SSF47454">
    <property type="entry name" value="A DNA-binding domain in eukaryotic transcription factors"/>
    <property type="match status" value="1"/>
</dbReference>
<organism evidence="9 10">
    <name type="scientific">Limulus polyphemus</name>
    <name type="common">Atlantic horseshoe crab</name>
    <dbReference type="NCBI Taxonomy" id="6850"/>
    <lineage>
        <taxon>Eukaryota</taxon>
        <taxon>Metazoa</taxon>
        <taxon>Ecdysozoa</taxon>
        <taxon>Arthropoda</taxon>
        <taxon>Chelicerata</taxon>
        <taxon>Merostomata</taxon>
        <taxon>Xiphosura</taxon>
        <taxon>Limulidae</taxon>
        <taxon>Limulus</taxon>
    </lineage>
</organism>
<dbReference type="PROSITE" id="PS50217">
    <property type="entry name" value="BZIP"/>
    <property type="match status" value="1"/>
</dbReference>
<dbReference type="InterPro" id="IPR047167">
    <property type="entry name" value="NFE2-like"/>
</dbReference>
<gene>
    <name evidence="10" type="primary">LOC106457986</name>
</gene>
<feature type="compositionally biased region" description="Polar residues" evidence="7">
    <location>
        <begin position="870"/>
        <end position="897"/>
    </location>
</feature>
<name>A0ABM1B1H3_LIMPO</name>
<evidence type="ECO:0000256" key="2">
    <source>
        <dbReference type="ARBA" id="ARBA00023125"/>
    </source>
</evidence>
<feature type="region of interest" description="Disordered" evidence="7">
    <location>
        <begin position="568"/>
        <end position="587"/>
    </location>
</feature>
<evidence type="ECO:0000313" key="9">
    <source>
        <dbReference type="Proteomes" id="UP000694941"/>
    </source>
</evidence>
<keyword evidence="2" id="KW-0238">DNA-binding</keyword>
<evidence type="ECO:0000256" key="3">
    <source>
        <dbReference type="ARBA" id="ARBA00023159"/>
    </source>
</evidence>
<evidence type="ECO:0000313" key="10">
    <source>
        <dbReference type="RefSeq" id="XP_013772889.1"/>
    </source>
</evidence>
<sequence length="909" mass="102117">MIGYKKIVNSELVQLALVISLLRLNPESYLDLMMDTVSEVHEVFLGQSSAYTQSHFHSASNRLHGYINPKALDINNIHTVSTLMELNALGRYCRFREFQNIVITYVANTENLEPHNMLQPTSSESPNVFHGENLGDFQPESQDGIEIQRNGSINIDNVDPVPEQFNNTSLDTVRNQDALPSTGSELTAEDMDLIEVLWKQDIDLGISRDVFDGKAPLENDKAIIQTELLKKQELEEDKKAISDEPLPSSCNPWEGITYSIDSETGEHVILNLQSGNESTNQLNFESESHVLGEESFQQLTDELNRIPIDEAFRLFDQEILNQTEPFSSHEIAGTYTEELPENPEDLIQELKQFNELLQNTSVNNESNQELVEIPPGIEDCWEELSFPVISMNATNPFPMLASDDTQSFYASNNSNMTGMTVDTLENLNNHYSEVLLQNATLGLPAPDLTDLTYPAASVRDICGVGSSVETSLDTFTNDAEPLSEGMIESTYDQILSEFSYPGNSSMFTINHDTELLLTDLLAEDLKLIEKADSTGAAVFNTPVNVREEKFDANSDSAVSSMGSDCVPSVPDGEWIESSSEASSHHDDKEISIQMELNHSLVLSSEMDKRVPLTHFSEIQYPPVAQKKYKLFGRQPQNYKNEDCGSDFGDLGQKEQPFKNIQQLTGNGHAGSDTSSPHPYTSTEVTPNQEHNDSCSGSSSVNSVRSSYPKSFHHNHTYHLPLNGSDCSQKPIMRDKLKAQLEEQDQRSRDEKNVKAMKLPFSVTEIINLPIDEFNEKISKYNLTEPQLSLIKDIRRRGKNKVAAQNCRKRKMDQVMDLEKELNVLQEEKLELETVHQRMLNFHQLAQDKYTQLYKYILKESYSPQELPDLASSSSQELGSFSIPTNSTKEGESSTENSKGARAKRKTDKK</sequence>
<keyword evidence="3" id="KW-0010">Activator</keyword>
<feature type="coiled-coil region" evidence="6">
    <location>
        <begin position="807"/>
        <end position="837"/>
    </location>
</feature>
<feature type="region of interest" description="Disordered" evidence="7">
    <location>
        <begin position="866"/>
        <end position="909"/>
    </location>
</feature>
<dbReference type="InterPro" id="IPR004827">
    <property type="entry name" value="bZIP"/>
</dbReference>
<dbReference type="InterPro" id="IPR008917">
    <property type="entry name" value="TF_DNA-bd_sf"/>
</dbReference>
<proteinExistence type="predicted"/>
<protein>
    <submittedName>
        <fullName evidence="10">Nuclear factor erythroid 2-related factor 2-like isoform X1</fullName>
    </submittedName>
</protein>
<dbReference type="GeneID" id="106457986"/>
<feature type="compositionally biased region" description="Basic residues" evidence="7">
    <location>
        <begin position="900"/>
        <end position="909"/>
    </location>
</feature>
<keyword evidence="5" id="KW-0539">Nucleus</keyword>
<keyword evidence="4" id="KW-0804">Transcription</keyword>
<evidence type="ECO:0000256" key="1">
    <source>
        <dbReference type="ARBA" id="ARBA00023015"/>
    </source>
</evidence>
<reference evidence="10" key="1">
    <citation type="submission" date="2025-08" db="UniProtKB">
        <authorList>
            <consortium name="RefSeq"/>
        </authorList>
    </citation>
    <scope>IDENTIFICATION</scope>
    <source>
        <tissue evidence="10">Muscle</tissue>
    </source>
</reference>
<dbReference type="PANTHER" id="PTHR24411">
    <property type="entry name" value="NUCLEAR FACTOR ERYTHROID 2-RELATED FACTOR"/>
    <property type="match status" value="1"/>
</dbReference>
<evidence type="ECO:0000259" key="8">
    <source>
        <dbReference type="PROSITE" id="PS50217"/>
    </source>
</evidence>
<dbReference type="Gene3D" id="1.10.880.10">
    <property type="entry name" value="Transcription factor, Skn-1-like, DNA-binding domain"/>
    <property type="match status" value="1"/>
</dbReference>
<keyword evidence="6" id="KW-0175">Coiled coil</keyword>
<evidence type="ECO:0000256" key="7">
    <source>
        <dbReference type="SAM" id="MobiDB-lite"/>
    </source>
</evidence>
<dbReference type="Pfam" id="PF03131">
    <property type="entry name" value="bZIP_Maf"/>
    <property type="match status" value="1"/>
</dbReference>
<dbReference type="RefSeq" id="XP_013772889.1">
    <property type="nucleotide sequence ID" value="XM_013917435.2"/>
</dbReference>
<evidence type="ECO:0000256" key="5">
    <source>
        <dbReference type="ARBA" id="ARBA00023242"/>
    </source>
</evidence>
<keyword evidence="1" id="KW-0805">Transcription regulation</keyword>
<accession>A0ABM1B1H3</accession>
<dbReference type="Proteomes" id="UP000694941">
    <property type="component" value="Unplaced"/>
</dbReference>
<dbReference type="PANTHER" id="PTHR24411:SF55">
    <property type="entry name" value="SEGMENTATION PROTEIN CAP'N'COLLAR"/>
    <property type="match status" value="1"/>
</dbReference>
<feature type="compositionally biased region" description="Polar residues" evidence="7">
    <location>
        <begin position="662"/>
        <end position="688"/>
    </location>
</feature>
<feature type="region of interest" description="Disordered" evidence="7">
    <location>
        <begin position="662"/>
        <end position="707"/>
    </location>
</feature>
<dbReference type="InterPro" id="IPR004826">
    <property type="entry name" value="bZIP_Maf"/>
</dbReference>
<evidence type="ECO:0000256" key="6">
    <source>
        <dbReference type="SAM" id="Coils"/>
    </source>
</evidence>
<evidence type="ECO:0000256" key="4">
    <source>
        <dbReference type="ARBA" id="ARBA00023163"/>
    </source>
</evidence>